<feature type="region of interest" description="Disordered" evidence="1">
    <location>
        <begin position="575"/>
        <end position="622"/>
    </location>
</feature>
<dbReference type="SUPFAM" id="SSF48452">
    <property type="entry name" value="TPR-like"/>
    <property type="match status" value="1"/>
</dbReference>
<name>A0A3B0V6A2_9ZZZZ</name>
<dbReference type="Gene3D" id="1.25.40.10">
    <property type="entry name" value="Tetratricopeptide repeat domain"/>
    <property type="match status" value="2"/>
</dbReference>
<dbReference type="InterPro" id="IPR011990">
    <property type="entry name" value="TPR-like_helical_dom_sf"/>
</dbReference>
<proteinExistence type="predicted"/>
<organism evidence="2">
    <name type="scientific">hydrothermal vent metagenome</name>
    <dbReference type="NCBI Taxonomy" id="652676"/>
    <lineage>
        <taxon>unclassified sequences</taxon>
        <taxon>metagenomes</taxon>
        <taxon>ecological metagenomes</taxon>
    </lineage>
</organism>
<reference evidence="2" key="1">
    <citation type="submission" date="2018-06" db="EMBL/GenBank/DDBJ databases">
        <authorList>
            <person name="Zhirakovskaya E."/>
        </authorList>
    </citation>
    <scope>NUCLEOTIDE SEQUENCE</scope>
</reference>
<gene>
    <name evidence="2" type="ORF">MNBD_DELTA04-823</name>
</gene>
<dbReference type="PROSITE" id="PS51257">
    <property type="entry name" value="PROKAR_LIPOPROTEIN"/>
    <property type="match status" value="1"/>
</dbReference>
<accession>A0A3B0V6A2</accession>
<protein>
    <submittedName>
        <fullName evidence="2">Uncharacterized protein</fullName>
    </submittedName>
</protein>
<feature type="compositionally biased region" description="Polar residues" evidence="1">
    <location>
        <begin position="578"/>
        <end position="593"/>
    </location>
</feature>
<feature type="compositionally biased region" description="Low complexity" evidence="1">
    <location>
        <begin position="594"/>
        <end position="605"/>
    </location>
</feature>
<dbReference type="AlphaFoldDB" id="A0A3B0V6A2"/>
<sequence>MCKQNSRRLPVWLLSCLFLFSLCSCMAPRPVEPYPARQEPTTAAAAATRQPQLPSAITPPVHGVAAGGRQAGAPATHAEDVLLSSLALVDDRVAAYEDKLAAWQKFSAETANMNLDVAQQGKLAACQQRLQDILTGYNGLQRKLLQLSPAQADELPVRALLFQVEKKDIGFLESDCRQFIKGKLPAGGGLAATRNRLVQKSEQDIKAAMASGDYQQVITLYGQLPLNKGESPSYEMTLLYGRALMRTGRTGEAVKVLQNLLASLRQQDQSRKINTLIGLIADLQFSSEDYDDAWKSYDEIVKSYTRLGKRSDWARQQQAELNARTGNSAEVKSYAVLLRSYLGYDRDRDGFKVVQLAEQFIENYPDSPAIARVQRILLESRGQAEQWFSAILDQVNQLKQEKKFPEALARLQQLSLVNLPPNKQETLRQLTEELTTAQAHEAEVQRLLVEQNRQKDWNAGQAHLQAKEYDAAIKVFDRLLNTPYDERARAQIQEAAQLAAQERRQKAAELFVGASRAKDLASRKRLLLASRQLLLEILDKYPQSGIIDKVNKNLQRIDDEIRSIDPSLLLTIPAAGPDTQNLSSPPQSQAQTLTPAPAQSQTSAPAQPPPVQVEIIPPAESK</sequence>
<evidence type="ECO:0000313" key="2">
    <source>
        <dbReference type="EMBL" id="VAW36440.1"/>
    </source>
</evidence>
<dbReference type="EMBL" id="UOEY01000024">
    <property type="protein sequence ID" value="VAW36440.1"/>
    <property type="molecule type" value="Genomic_DNA"/>
</dbReference>
<evidence type="ECO:0000256" key="1">
    <source>
        <dbReference type="SAM" id="MobiDB-lite"/>
    </source>
</evidence>
<feature type="compositionally biased region" description="Low complexity" evidence="1">
    <location>
        <begin position="612"/>
        <end position="622"/>
    </location>
</feature>